<dbReference type="EMBL" id="MDYN01000145">
    <property type="protein sequence ID" value="OQD75863.1"/>
    <property type="molecule type" value="Genomic_DNA"/>
</dbReference>
<organism evidence="1 2">
    <name type="scientific">Penicillium antarcticum</name>
    <dbReference type="NCBI Taxonomy" id="416450"/>
    <lineage>
        <taxon>Eukaryota</taxon>
        <taxon>Fungi</taxon>
        <taxon>Dikarya</taxon>
        <taxon>Ascomycota</taxon>
        <taxon>Pezizomycotina</taxon>
        <taxon>Eurotiomycetes</taxon>
        <taxon>Eurotiomycetidae</taxon>
        <taxon>Eurotiales</taxon>
        <taxon>Aspergillaceae</taxon>
        <taxon>Penicillium</taxon>
    </lineage>
</organism>
<proteinExistence type="predicted"/>
<name>A0A1V6PGE2_9EURO</name>
<evidence type="ECO:0000313" key="2">
    <source>
        <dbReference type="Proteomes" id="UP000191672"/>
    </source>
</evidence>
<comment type="caution">
    <text evidence="1">The sequence shown here is derived from an EMBL/GenBank/DDBJ whole genome shotgun (WGS) entry which is preliminary data.</text>
</comment>
<dbReference type="AlphaFoldDB" id="A0A1V6PGE2"/>
<reference evidence="2" key="1">
    <citation type="journal article" date="2017" name="Nat. Microbiol.">
        <title>Global analysis of biosynthetic gene clusters reveals vast potential of secondary metabolite production in Penicillium species.</title>
        <authorList>
            <person name="Nielsen J.C."/>
            <person name="Grijseels S."/>
            <person name="Prigent S."/>
            <person name="Ji B."/>
            <person name="Dainat J."/>
            <person name="Nielsen K.F."/>
            <person name="Frisvad J.C."/>
            <person name="Workman M."/>
            <person name="Nielsen J."/>
        </authorList>
    </citation>
    <scope>NUCLEOTIDE SEQUENCE [LARGE SCALE GENOMIC DNA]</scope>
    <source>
        <strain evidence="2">IBT 31811</strain>
    </source>
</reference>
<evidence type="ECO:0000313" key="1">
    <source>
        <dbReference type="EMBL" id="OQD75863.1"/>
    </source>
</evidence>
<sequence length="97" mass="11647">MLNWMNEEIVITIYFLARCIRPKSLRDLLLRRGYDRSLSAIERKIISITKQYPFLKFATGQWDLKAIDRWMNDLVRSQESINKFTRFSLEDAEDMVL</sequence>
<protein>
    <submittedName>
        <fullName evidence="1">Uncharacterized protein</fullName>
    </submittedName>
</protein>
<keyword evidence="2" id="KW-1185">Reference proteome</keyword>
<dbReference type="Proteomes" id="UP000191672">
    <property type="component" value="Unassembled WGS sequence"/>
</dbReference>
<feature type="non-terminal residue" evidence="1">
    <location>
        <position position="97"/>
    </location>
</feature>
<accession>A0A1V6PGE2</accession>
<gene>
    <name evidence="1" type="ORF">PENANT_c145G05160</name>
</gene>